<dbReference type="RefSeq" id="WP_160621440.1">
    <property type="nucleotide sequence ID" value="NZ_CP028271.1"/>
</dbReference>
<evidence type="ECO:0008006" key="4">
    <source>
        <dbReference type="Google" id="ProtNLM"/>
    </source>
</evidence>
<organism evidence="2 3">
    <name type="scientific">Mixta intestinalis</name>
    <dbReference type="NCBI Taxonomy" id="1615494"/>
    <lineage>
        <taxon>Bacteria</taxon>
        <taxon>Pseudomonadati</taxon>
        <taxon>Pseudomonadota</taxon>
        <taxon>Gammaproteobacteria</taxon>
        <taxon>Enterobacterales</taxon>
        <taxon>Erwiniaceae</taxon>
        <taxon>Mixta</taxon>
    </lineage>
</organism>
<dbReference type="EMBL" id="CP028271">
    <property type="protein sequence ID" value="QHM71462.1"/>
    <property type="molecule type" value="Genomic_DNA"/>
</dbReference>
<dbReference type="InterPro" id="IPR038624">
    <property type="entry name" value="YedD-like_sf"/>
</dbReference>
<dbReference type="AlphaFoldDB" id="A0A6P1PZH3"/>
<sequence length="173" mass="18837">MKKWMLLGALALTGCAQITQYQQAVKTPAPANLQGYWQTSGPQSGLVSDQAIGSLIISAEGDTLDCRQWQRVIAKPGKLTLLSGQYVNVNKQLRVMPLELEGDVLHYDKLKLKKVARPTLECQQALEAVSAQPDAVVIQNIQPQLMRAVFADPSAPQPVQQPEPTAQQPASQP</sequence>
<dbReference type="PROSITE" id="PS51257">
    <property type="entry name" value="PROKAR_LIPOPROTEIN"/>
    <property type="match status" value="1"/>
</dbReference>
<dbReference type="InterPro" id="IPR025596">
    <property type="entry name" value="YedD"/>
</dbReference>
<dbReference type="NCBIfam" id="NF007705">
    <property type="entry name" value="PRK10397.1"/>
    <property type="match status" value="1"/>
</dbReference>
<feature type="compositionally biased region" description="Polar residues" evidence="1">
    <location>
        <begin position="162"/>
        <end position="173"/>
    </location>
</feature>
<dbReference type="Pfam" id="PF13987">
    <property type="entry name" value="YedD"/>
    <property type="match status" value="1"/>
</dbReference>
<gene>
    <name evidence="2" type="ORF">C7M51_01749</name>
</gene>
<feature type="region of interest" description="Disordered" evidence="1">
    <location>
        <begin position="152"/>
        <end position="173"/>
    </location>
</feature>
<evidence type="ECO:0000313" key="3">
    <source>
        <dbReference type="Proteomes" id="UP000464053"/>
    </source>
</evidence>
<dbReference type="KEGG" id="mint:C7M51_01749"/>
<dbReference type="OrthoDB" id="6518935at2"/>
<evidence type="ECO:0000256" key="1">
    <source>
        <dbReference type="SAM" id="MobiDB-lite"/>
    </source>
</evidence>
<keyword evidence="3" id="KW-1185">Reference proteome</keyword>
<reference evidence="2 3" key="1">
    <citation type="submission" date="2018-03" db="EMBL/GenBank/DDBJ databases">
        <title>Pantoea intestinalis SRCM103226 isolated form the mealworm.</title>
        <authorList>
            <person name="Jeong D.-Y."/>
            <person name="Kim J.W."/>
        </authorList>
    </citation>
    <scope>NUCLEOTIDE SEQUENCE [LARGE SCALE GENOMIC DNA]</scope>
    <source>
        <strain evidence="2 3">SRCM103226</strain>
    </source>
</reference>
<proteinExistence type="predicted"/>
<accession>A0A6P1PZH3</accession>
<evidence type="ECO:0000313" key="2">
    <source>
        <dbReference type="EMBL" id="QHM71462.1"/>
    </source>
</evidence>
<name>A0A6P1PZH3_9GAMM</name>
<dbReference type="Proteomes" id="UP000464053">
    <property type="component" value="Chromosome"/>
</dbReference>
<protein>
    <recommendedName>
        <fullName evidence="4">Lipoprotein</fullName>
    </recommendedName>
</protein>
<dbReference type="Gene3D" id="2.40.128.500">
    <property type="entry name" value="YedD-like protein"/>
    <property type="match status" value="1"/>
</dbReference>